<dbReference type="HOGENOM" id="CLU_879546_0_0_10"/>
<proteinExistence type="predicted"/>
<feature type="transmembrane region" description="Helical" evidence="1">
    <location>
        <begin position="212"/>
        <end position="233"/>
    </location>
</feature>
<evidence type="ECO:0000256" key="1">
    <source>
        <dbReference type="SAM" id="Phobius"/>
    </source>
</evidence>
<feature type="transmembrane region" description="Helical" evidence="1">
    <location>
        <begin position="45"/>
        <end position="63"/>
    </location>
</feature>
<reference evidence="2 3" key="1">
    <citation type="submission" date="2013-04" db="EMBL/GenBank/DDBJ databases">
        <title>The Genome Sequence of Parabacteroides gordonii DSM 23371.</title>
        <authorList>
            <consortium name="The Broad Institute Genomics Platform"/>
            <person name="Earl A."/>
            <person name="Ward D."/>
            <person name="Feldgarden M."/>
            <person name="Gevers D."/>
            <person name="Martens E."/>
            <person name="Sakamoto M."/>
            <person name="Benno Y."/>
            <person name="Suzuki N."/>
            <person name="Matsunaga N."/>
            <person name="Koshihara K."/>
            <person name="Seki M."/>
            <person name="Komiya H."/>
            <person name="Walker B."/>
            <person name="Young S."/>
            <person name="Zeng Q."/>
            <person name="Gargeya S."/>
            <person name="Fitzgerald M."/>
            <person name="Haas B."/>
            <person name="Abouelleil A."/>
            <person name="Allen A.W."/>
            <person name="Alvarado L."/>
            <person name="Arachchi H.M."/>
            <person name="Berlin A.M."/>
            <person name="Chapman S.B."/>
            <person name="Gainer-Dewar J."/>
            <person name="Goldberg J."/>
            <person name="Griggs A."/>
            <person name="Gujja S."/>
            <person name="Hansen M."/>
            <person name="Howarth C."/>
            <person name="Imamovic A."/>
            <person name="Ireland A."/>
            <person name="Larimer J."/>
            <person name="McCowan C."/>
            <person name="Murphy C."/>
            <person name="Pearson M."/>
            <person name="Poon T.W."/>
            <person name="Priest M."/>
            <person name="Roberts A."/>
            <person name="Saif S."/>
            <person name="Shea T."/>
            <person name="Sisk P."/>
            <person name="Sykes S."/>
            <person name="Wortman J."/>
            <person name="Nusbaum C."/>
            <person name="Birren B."/>
        </authorList>
    </citation>
    <scope>NUCLEOTIDE SEQUENCE [LARGE SCALE GENOMIC DNA]</scope>
    <source>
        <strain evidence="2 3">MS-1</strain>
    </source>
</reference>
<keyword evidence="1" id="KW-0812">Transmembrane</keyword>
<keyword evidence="3" id="KW-1185">Reference proteome</keyword>
<evidence type="ECO:0000313" key="3">
    <source>
        <dbReference type="Proteomes" id="UP000033035"/>
    </source>
</evidence>
<protein>
    <submittedName>
        <fullName evidence="2">Uncharacterized protein</fullName>
    </submittedName>
</protein>
<dbReference type="EMBL" id="AQHW01000011">
    <property type="protein sequence ID" value="KKB57943.1"/>
    <property type="molecule type" value="Genomic_DNA"/>
</dbReference>
<name>A0A0F5JJJ6_9BACT</name>
<feature type="transmembrane region" description="Helical" evidence="1">
    <location>
        <begin position="239"/>
        <end position="262"/>
    </location>
</feature>
<feature type="transmembrane region" description="Helical" evidence="1">
    <location>
        <begin position="274"/>
        <end position="297"/>
    </location>
</feature>
<accession>A0A0F5JJJ6</accession>
<feature type="transmembrane region" description="Helical" evidence="1">
    <location>
        <begin position="21"/>
        <end position="39"/>
    </location>
</feature>
<sequence length="316" mass="36706">MNSSFLRFRLRQFGKFIREIPVIYLIILTGILLIAGIALHELTKELKACLIAGTVLLALLSLLQLNRKDYHFIFLAEEKAWKVFYMDYLLLSFPALIIILLHAYWYIALGILFGCLGISFLKQPFHRTKQGVAPPRWIPAEAFEIRSGIRQYGGLLMVLYISAWIGLLLPFASLASLWFFTVFFSEMFRYSESQQILFYMERPARSFLHRKLALNLKLFLCAISPVCLVYVLIYPEHWWLILTFLVAISLNILLFITTKYAYYWPNSKITAGQIPIAIAMLSIFLPVLLPVILFFLIRNYLAACRNLKTYLYAYNP</sequence>
<gene>
    <name evidence="2" type="ORF">HMPREF1536_01752</name>
</gene>
<dbReference type="Proteomes" id="UP000033035">
    <property type="component" value="Unassembled WGS sequence"/>
</dbReference>
<dbReference type="STRING" id="1203610.HMPREF1536_01752"/>
<keyword evidence="1" id="KW-1133">Transmembrane helix</keyword>
<evidence type="ECO:0000313" key="2">
    <source>
        <dbReference type="EMBL" id="KKB57943.1"/>
    </source>
</evidence>
<dbReference type="RefSeq" id="WP_028730100.1">
    <property type="nucleotide sequence ID" value="NZ_KE386765.1"/>
</dbReference>
<keyword evidence="1" id="KW-0472">Membrane</keyword>
<feature type="transmembrane region" description="Helical" evidence="1">
    <location>
        <begin position="152"/>
        <end position="169"/>
    </location>
</feature>
<organism evidence="2 3">
    <name type="scientific">Parabacteroides gordonii MS-1 = DSM 23371</name>
    <dbReference type="NCBI Taxonomy" id="1203610"/>
    <lineage>
        <taxon>Bacteria</taxon>
        <taxon>Pseudomonadati</taxon>
        <taxon>Bacteroidota</taxon>
        <taxon>Bacteroidia</taxon>
        <taxon>Bacteroidales</taxon>
        <taxon>Tannerellaceae</taxon>
        <taxon>Parabacteroides</taxon>
    </lineage>
</organism>
<dbReference type="AlphaFoldDB" id="A0A0F5JJJ6"/>
<dbReference type="PATRIC" id="fig|1203610.3.peg.1798"/>
<comment type="caution">
    <text evidence="2">The sequence shown here is derived from an EMBL/GenBank/DDBJ whole genome shotgun (WGS) entry which is preliminary data.</text>
</comment>
<feature type="transmembrane region" description="Helical" evidence="1">
    <location>
        <begin position="105"/>
        <end position="121"/>
    </location>
</feature>